<dbReference type="PANTHER" id="PTHR21479">
    <property type="match status" value="1"/>
</dbReference>
<keyword evidence="1" id="KW-0732">Signal</keyword>
<dbReference type="AlphaFoldDB" id="A0A2G5UA81"/>
<protein>
    <submittedName>
        <fullName evidence="2">Uncharacterized protein</fullName>
    </submittedName>
</protein>
<comment type="caution">
    <text evidence="2">The sequence shown here is derived from an EMBL/GenBank/DDBJ whole genome shotgun (WGS) entry which is preliminary data.</text>
</comment>
<proteinExistence type="predicted"/>
<dbReference type="EMBL" id="PDUG01000004">
    <property type="protein sequence ID" value="PIC36452.1"/>
    <property type="molecule type" value="Genomic_DNA"/>
</dbReference>
<keyword evidence="3" id="KW-1185">Reference proteome</keyword>
<feature type="signal peptide" evidence="1">
    <location>
        <begin position="1"/>
        <end position="19"/>
    </location>
</feature>
<sequence length="236" mass="28576">MIPLFIISIFIFKFSSSFSDDSVEKVLNQQLQSQFHFTGYFTCKWTTESVVQDFWLMEWDTITPDDKPHQVIELFRDTYPYAYELYAEENGDGLWDNYYELYYKITHNCTVSRKTVTQNFMLPEYSVHVPGYFTCKWTTESVVQDFWLMEWDTITPDDKIHQVIELFRDKYPYAYDLYAEENGDGLWDNYYELYYKITHNCTVYRKTVTQNFMLPEYSVHVPRIEEEIIVHLPIQY</sequence>
<evidence type="ECO:0000256" key="1">
    <source>
        <dbReference type="SAM" id="SignalP"/>
    </source>
</evidence>
<name>A0A2G5UA81_9PELO</name>
<gene>
    <name evidence="2" type="primary">Cnig_chr_IV.g15438</name>
    <name evidence="2" type="ORF">B9Z55_015438</name>
</gene>
<evidence type="ECO:0000313" key="3">
    <source>
        <dbReference type="Proteomes" id="UP000230233"/>
    </source>
</evidence>
<evidence type="ECO:0000313" key="2">
    <source>
        <dbReference type="EMBL" id="PIC36452.1"/>
    </source>
</evidence>
<feature type="chain" id="PRO_5013552588" evidence="1">
    <location>
        <begin position="20"/>
        <end position="236"/>
    </location>
</feature>
<reference evidence="3" key="1">
    <citation type="submission" date="2017-10" db="EMBL/GenBank/DDBJ databases">
        <title>Rapid genome shrinkage in a self-fertile nematode reveals novel sperm competition proteins.</title>
        <authorList>
            <person name="Yin D."/>
            <person name="Schwarz E.M."/>
            <person name="Thomas C.G."/>
            <person name="Felde R.L."/>
            <person name="Korf I.F."/>
            <person name="Cutter A.D."/>
            <person name="Schartner C.M."/>
            <person name="Ralston E.J."/>
            <person name="Meyer B.J."/>
            <person name="Haag E.S."/>
        </authorList>
    </citation>
    <scope>NUCLEOTIDE SEQUENCE [LARGE SCALE GENOMIC DNA]</scope>
    <source>
        <strain evidence="3">JU1422</strain>
    </source>
</reference>
<dbReference type="OrthoDB" id="5789176at2759"/>
<accession>A0A2G5UA81</accession>
<dbReference type="PANTHER" id="PTHR21479:SF25">
    <property type="entry name" value="APYRASE-RELATED"/>
    <property type="match status" value="1"/>
</dbReference>
<dbReference type="Proteomes" id="UP000230233">
    <property type="component" value="Chromosome IV"/>
</dbReference>
<organism evidence="2 3">
    <name type="scientific">Caenorhabditis nigoni</name>
    <dbReference type="NCBI Taxonomy" id="1611254"/>
    <lineage>
        <taxon>Eukaryota</taxon>
        <taxon>Metazoa</taxon>
        <taxon>Ecdysozoa</taxon>
        <taxon>Nematoda</taxon>
        <taxon>Chromadorea</taxon>
        <taxon>Rhabditida</taxon>
        <taxon>Rhabditina</taxon>
        <taxon>Rhabditomorpha</taxon>
        <taxon>Rhabditoidea</taxon>
        <taxon>Rhabditidae</taxon>
        <taxon>Peloderinae</taxon>
        <taxon>Caenorhabditis</taxon>
    </lineage>
</organism>